<dbReference type="Pfam" id="PF04773">
    <property type="entry name" value="FecR"/>
    <property type="match status" value="1"/>
</dbReference>
<dbReference type="PANTHER" id="PTHR30273:SF2">
    <property type="entry name" value="PROTEIN FECR"/>
    <property type="match status" value="1"/>
</dbReference>
<dbReference type="AlphaFoldDB" id="A0A0C3RGE9"/>
<evidence type="ECO:0000313" key="5">
    <source>
        <dbReference type="Proteomes" id="UP000031980"/>
    </source>
</evidence>
<keyword evidence="5" id="KW-1185">Reference proteome</keyword>
<dbReference type="GO" id="GO:0016989">
    <property type="term" value="F:sigma factor antagonist activity"/>
    <property type="evidence" value="ECO:0007669"/>
    <property type="project" value="TreeGrafter"/>
</dbReference>
<dbReference type="EMBL" id="JPIU01000039">
    <property type="protein sequence ID" value="KIO44549.1"/>
    <property type="molecule type" value="Genomic_DNA"/>
</dbReference>
<dbReference type="Gene3D" id="3.55.50.30">
    <property type="match status" value="1"/>
</dbReference>
<dbReference type="RefSeq" id="WP_041505283.1">
    <property type="nucleotide sequence ID" value="NZ_JPIU01000039.1"/>
</dbReference>
<sequence length="386" mass="45287">MMENKIDEILADILNNNALTDDQKRLFKEWECTSVQNAKIARIIQELTFQKRILDKHQKRDTVFVQIKREIFRRKKQRRIFWSSCAAVSVLLAGLYFAFKWEKPAEKKFHMDQIYLSGLSVTKPAAELILPNGKKQLLSQNKSTVILSDDKKKIRTDKQTLIFESYTTEERVPEFYTINVPFGAEYNVILPDGTKTYLNAGSSLRYPDQFAEKKREVFLTGEGYFEVIADSLHPFIVHTANVSVRALGTSFNVKAYPDETWIKTTLEQGRVETRCGDHHVIMVSGTQVVYNKQTKETDYFPVNTRQFTSWKDGYYDFEDMSLEELMQIFSRWYNIKIEFSDSELKNIKFSGRLKRYDDLEPLFDRLEYTRDVKFVVEKDHITIQGK</sequence>
<evidence type="ECO:0008006" key="6">
    <source>
        <dbReference type="Google" id="ProtNLM"/>
    </source>
</evidence>
<feature type="domain" description="FecR protein" evidence="2">
    <location>
        <begin position="177"/>
        <end position="272"/>
    </location>
</feature>
<comment type="caution">
    <text evidence="4">The sequence shown here is derived from an EMBL/GenBank/DDBJ whole genome shotgun (WGS) entry which is preliminary data.</text>
</comment>
<dbReference type="InterPro" id="IPR006860">
    <property type="entry name" value="FecR"/>
</dbReference>
<keyword evidence="1" id="KW-0812">Transmembrane</keyword>
<gene>
    <name evidence="4" type="ORF">BA92_10210</name>
</gene>
<dbReference type="InterPro" id="IPR012373">
    <property type="entry name" value="Ferrdict_sens_TM"/>
</dbReference>
<protein>
    <recommendedName>
        <fullName evidence="6">FecR family protein</fullName>
    </recommendedName>
</protein>
<evidence type="ECO:0000313" key="4">
    <source>
        <dbReference type="EMBL" id="KIO44549.1"/>
    </source>
</evidence>
<evidence type="ECO:0000259" key="3">
    <source>
        <dbReference type="Pfam" id="PF16344"/>
    </source>
</evidence>
<evidence type="ECO:0000256" key="1">
    <source>
        <dbReference type="SAM" id="Phobius"/>
    </source>
</evidence>
<dbReference type="Proteomes" id="UP000031980">
    <property type="component" value="Unassembled WGS sequence"/>
</dbReference>
<keyword evidence="1" id="KW-1133">Transmembrane helix</keyword>
<proteinExistence type="predicted"/>
<feature type="transmembrane region" description="Helical" evidence="1">
    <location>
        <begin position="80"/>
        <end position="99"/>
    </location>
</feature>
<feature type="domain" description="Protein FecR C-terminal" evidence="3">
    <location>
        <begin position="315"/>
        <end position="383"/>
    </location>
</feature>
<dbReference type="Pfam" id="PF16344">
    <property type="entry name" value="FecR_C"/>
    <property type="match status" value="1"/>
</dbReference>
<organism evidence="4 5">
    <name type="scientific">Sanguibacteroides justesenii</name>
    <dbReference type="NCBI Taxonomy" id="1547597"/>
    <lineage>
        <taxon>Bacteria</taxon>
        <taxon>Pseudomonadati</taxon>
        <taxon>Bacteroidota</taxon>
        <taxon>Bacteroidia</taxon>
        <taxon>Bacteroidales</taxon>
        <taxon>Porphyromonadaceae</taxon>
        <taxon>Sanguibacteroides</taxon>
    </lineage>
</organism>
<accession>A0A0C3RGE9</accession>
<evidence type="ECO:0000259" key="2">
    <source>
        <dbReference type="Pfam" id="PF04773"/>
    </source>
</evidence>
<dbReference type="PIRSF" id="PIRSF018266">
    <property type="entry name" value="FecR"/>
    <property type="match status" value="1"/>
</dbReference>
<name>A0A0C3RGE9_9PORP</name>
<reference evidence="4 5" key="1">
    <citation type="submission" date="2014-07" db="EMBL/GenBank/DDBJ databases">
        <title>Porphyromonadaceae bacterium OUH 308042 = ATCC BAA-2681 = DSM 28342 draft genome.</title>
        <authorList>
            <person name="Sydenham T.V."/>
            <person name="Hasman H."/>
            <person name="Justensen U.S."/>
        </authorList>
    </citation>
    <scope>NUCLEOTIDE SEQUENCE [LARGE SCALE GENOMIC DNA]</scope>
    <source>
        <strain evidence="4 5">OUH 308042</strain>
    </source>
</reference>
<dbReference type="PANTHER" id="PTHR30273">
    <property type="entry name" value="PERIPLASMIC SIGNAL SENSOR AND SIGMA FACTOR ACTIVATOR FECR-RELATED"/>
    <property type="match status" value="1"/>
</dbReference>
<dbReference type="InterPro" id="IPR032508">
    <property type="entry name" value="FecR_C"/>
</dbReference>
<keyword evidence="1" id="KW-0472">Membrane</keyword>
<dbReference type="Gene3D" id="2.60.120.1440">
    <property type="match status" value="1"/>
</dbReference>